<feature type="active site" description="Nucleophile" evidence="4 5">
    <location>
        <position position="52"/>
    </location>
</feature>
<evidence type="ECO:0000256" key="7">
    <source>
        <dbReference type="RuleBase" id="RU003792"/>
    </source>
</evidence>
<dbReference type="GO" id="GO:0160147">
    <property type="term" value="F:tRNA pseudouridine(38-40) synthase activity"/>
    <property type="evidence" value="ECO:0007669"/>
    <property type="project" value="UniProtKB-EC"/>
</dbReference>
<evidence type="ECO:0000256" key="3">
    <source>
        <dbReference type="ARBA" id="ARBA00023235"/>
    </source>
</evidence>
<name>A0A2P6FB66_9MOLU</name>
<reference evidence="9 10" key="1">
    <citation type="journal article" date="2015" name="MBio">
        <title>Genome sequence of the Drosophila melanogaster male-killing Spiroplasma strain MSRO endosymbiont.</title>
        <authorList>
            <person name="Paredes J.C."/>
            <person name="Herren J.K."/>
            <person name="Schupfer F."/>
            <person name="Marin R."/>
            <person name="Claverol S."/>
            <person name="Kuo C.H."/>
            <person name="Lemaitre B."/>
            <person name="Beven L."/>
        </authorList>
    </citation>
    <scope>NUCLEOTIDE SEQUENCE [LARGE SCALE GENOMIC DNA]</scope>
    <source>
        <strain evidence="9 10">MSRO</strain>
    </source>
</reference>
<evidence type="ECO:0000256" key="2">
    <source>
        <dbReference type="ARBA" id="ARBA00022694"/>
    </source>
</evidence>
<dbReference type="PANTHER" id="PTHR11142">
    <property type="entry name" value="PSEUDOURIDYLATE SYNTHASE"/>
    <property type="match status" value="1"/>
</dbReference>
<dbReference type="HAMAP" id="MF_00171">
    <property type="entry name" value="TruA"/>
    <property type="match status" value="1"/>
</dbReference>
<sequence length="246" mass="28908">MLSLLLTLEYDGYDYSGWVKQKNARTIQNELERAFFRVCQQPVWTLGASKTDAGVHACNQKVLVKIPFQPRNVDFFIKTISKSLPINMNIKDYKVVADNFSVRTTKLKEYVYTINDHSYDFTNHRYELKVDELLDLKKLRQVSQVFVGDHDFAYFSGVKQSEAIKTQRKINKIYVKRNKAKKIEIHFIAKGFIRYQIRMITQNILACYWDRISLEQLKEVLDHPPVGQTTKYCAKPYGLCLKKIKY</sequence>
<dbReference type="Gene3D" id="3.30.70.660">
    <property type="entry name" value="Pseudouridine synthase I, catalytic domain, C-terminal subdomain"/>
    <property type="match status" value="1"/>
</dbReference>
<dbReference type="Pfam" id="PF01416">
    <property type="entry name" value="PseudoU_synth_1"/>
    <property type="match status" value="1"/>
</dbReference>
<dbReference type="STRING" id="2138.SMSRO_v1c04560"/>
<feature type="binding site" evidence="4 6">
    <location>
        <position position="110"/>
    </location>
    <ligand>
        <name>substrate</name>
    </ligand>
</feature>
<organism evidence="9 10">
    <name type="scientific">Spiroplasma poulsonii</name>
    <dbReference type="NCBI Taxonomy" id="2138"/>
    <lineage>
        <taxon>Bacteria</taxon>
        <taxon>Bacillati</taxon>
        <taxon>Mycoplasmatota</taxon>
        <taxon>Mollicutes</taxon>
        <taxon>Entomoplasmatales</taxon>
        <taxon>Spiroplasmataceae</taxon>
        <taxon>Spiroplasma</taxon>
    </lineage>
</organism>
<dbReference type="SUPFAM" id="SSF55120">
    <property type="entry name" value="Pseudouridine synthase"/>
    <property type="match status" value="1"/>
</dbReference>
<gene>
    <name evidence="4 9" type="primary">truA</name>
    <name evidence="9" type="ORF">SMSRO_SF004840</name>
</gene>
<evidence type="ECO:0000256" key="1">
    <source>
        <dbReference type="ARBA" id="ARBA00009375"/>
    </source>
</evidence>
<comment type="subunit">
    <text evidence="4">Homodimer.</text>
</comment>
<dbReference type="Gene3D" id="3.30.70.580">
    <property type="entry name" value="Pseudouridine synthase I, catalytic domain, N-terminal subdomain"/>
    <property type="match status" value="1"/>
</dbReference>
<dbReference type="OrthoDB" id="9811823at2"/>
<dbReference type="RefSeq" id="WP_040092894.1">
    <property type="nucleotide sequence ID" value="NZ_CM020866.1"/>
</dbReference>
<evidence type="ECO:0000256" key="4">
    <source>
        <dbReference type="HAMAP-Rule" id="MF_00171"/>
    </source>
</evidence>
<dbReference type="EMBL" id="JTLV02000001">
    <property type="protein sequence ID" value="PQM30701.1"/>
    <property type="molecule type" value="Genomic_DNA"/>
</dbReference>
<dbReference type="InterPro" id="IPR020095">
    <property type="entry name" value="PsdUridine_synth_TruA_C"/>
</dbReference>
<evidence type="ECO:0000259" key="8">
    <source>
        <dbReference type="Pfam" id="PF01416"/>
    </source>
</evidence>
<protein>
    <recommendedName>
        <fullName evidence="4">tRNA pseudouridine synthase A</fullName>
        <ecNumber evidence="4">5.4.99.12</ecNumber>
    </recommendedName>
    <alternativeName>
        <fullName evidence="4">tRNA pseudouridine(38-40) synthase</fullName>
    </alternativeName>
    <alternativeName>
        <fullName evidence="4">tRNA pseudouridylate synthase I</fullName>
    </alternativeName>
    <alternativeName>
        <fullName evidence="4">tRNA-uridine isomerase I</fullName>
    </alternativeName>
</protein>
<dbReference type="PIRSF" id="PIRSF001430">
    <property type="entry name" value="tRNA_psdUrid_synth"/>
    <property type="match status" value="1"/>
</dbReference>
<dbReference type="InterPro" id="IPR020097">
    <property type="entry name" value="PsdUridine_synth_TruA_a/b_dom"/>
</dbReference>
<accession>A0A2P6FB66</accession>
<dbReference type="InterPro" id="IPR001406">
    <property type="entry name" value="PsdUridine_synth_TruA"/>
</dbReference>
<keyword evidence="3 4" id="KW-0413">Isomerase</keyword>
<dbReference type="InterPro" id="IPR020094">
    <property type="entry name" value="TruA/RsuA/RluB/E/F_N"/>
</dbReference>
<dbReference type="EC" id="5.4.99.12" evidence="4"/>
<evidence type="ECO:0000256" key="6">
    <source>
        <dbReference type="PIRSR" id="PIRSR001430-2"/>
    </source>
</evidence>
<dbReference type="InterPro" id="IPR020103">
    <property type="entry name" value="PsdUridine_synth_cat_dom_sf"/>
</dbReference>
<comment type="similarity">
    <text evidence="1 4 7">Belongs to the tRNA pseudouridine synthase TruA family.</text>
</comment>
<comment type="catalytic activity">
    <reaction evidence="4 7">
        <text>uridine(38/39/40) in tRNA = pseudouridine(38/39/40) in tRNA</text>
        <dbReference type="Rhea" id="RHEA:22376"/>
        <dbReference type="Rhea" id="RHEA-COMP:10085"/>
        <dbReference type="Rhea" id="RHEA-COMP:10087"/>
        <dbReference type="ChEBI" id="CHEBI:65314"/>
        <dbReference type="ChEBI" id="CHEBI:65315"/>
        <dbReference type="EC" id="5.4.99.12"/>
    </reaction>
</comment>
<evidence type="ECO:0000256" key="5">
    <source>
        <dbReference type="PIRSR" id="PIRSR001430-1"/>
    </source>
</evidence>
<keyword evidence="10" id="KW-1185">Reference proteome</keyword>
<evidence type="ECO:0000313" key="10">
    <source>
        <dbReference type="Proteomes" id="UP000031565"/>
    </source>
</evidence>
<keyword evidence="2 4" id="KW-0819">tRNA processing</keyword>
<dbReference type="Proteomes" id="UP000031565">
    <property type="component" value="Unassembled WGS sequence"/>
</dbReference>
<feature type="domain" description="Pseudouridine synthase I TruA alpha/beta" evidence="8">
    <location>
        <begin position="144"/>
        <end position="246"/>
    </location>
</feature>
<dbReference type="AlphaFoldDB" id="A0A2P6FB66"/>
<dbReference type="GO" id="GO:0003723">
    <property type="term" value="F:RNA binding"/>
    <property type="evidence" value="ECO:0007669"/>
    <property type="project" value="InterPro"/>
</dbReference>
<dbReference type="GO" id="GO:0031119">
    <property type="term" value="P:tRNA pseudouridine synthesis"/>
    <property type="evidence" value="ECO:0007669"/>
    <property type="project" value="UniProtKB-UniRule"/>
</dbReference>
<comment type="caution">
    <text evidence="4">Lacks conserved residue(s) required for the propagation of feature annotation.</text>
</comment>
<comment type="function">
    <text evidence="4">Formation of pseudouridine at positions 38, 39 and 40 in the anticodon stem and loop of transfer RNAs.</text>
</comment>
<comment type="caution">
    <text evidence="9">The sequence shown here is derived from an EMBL/GenBank/DDBJ whole genome shotgun (WGS) entry which is preliminary data.</text>
</comment>
<proteinExistence type="inferred from homology"/>
<evidence type="ECO:0000313" key="9">
    <source>
        <dbReference type="EMBL" id="PQM30701.1"/>
    </source>
</evidence>
<dbReference type="CDD" id="cd02570">
    <property type="entry name" value="PseudoU_synth_EcTruA"/>
    <property type="match status" value="1"/>
</dbReference>
<dbReference type="PANTHER" id="PTHR11142:SF0">
    <property type="entry name" value="TRNA PSEUDOURIDINE SYNTHASE-LIKE 1"/>
    <property type="match status" value="1"/>
</dbReference>